<organism evidence="1 2">
    <name type="scientific">Hymenobacter cellulosivorans</name>
    <dbReference type="NCBI Taxonomy" id="2932249"/>
    <lineage>
        <taxon>Bacteria</taxon>
        <taxon>Pseudomonadati</taxon>
        <taxon>Bacteroidota</taxon>
        <taxon>Cytophagia</taxon>
        <taxon>Cytophagales</taxon>
        <taxon>Hymenobacteraceae</taxon>
        <taxon>Hymenobacter</taxon>
    </lineage>
</organism>
<name>A0ABY4FIP7_9BACT</name>
<proteinExistence type="predicted"/>
<protein>
    <recommendedName>
        <fullName evidence="3">PLAT domain-containing protein</fullName>
    </recommendedName>
</protein>
<sequence>MAALTIELEGEGTIDNASIYLEDPSETIEHKLDPTTDTKWSKKVTLPVDDTLDYSLYVVAFSGTRFKCTITRNDDGRSIEISGITGAKIKSRANIKGSKNFK</sequence>
<evidence type="ECO:0000313" key="2">
    <source>
        <dbReference type="Proteomes" id="UP000831785"/>
    </source>
</evidence>
<reference evidence="1 2" key="1">
    <citation type="submission" date="2022-04" db="EMBL/GenBank/DDBJ databases">
        <title>Hymenobacter sp. isolated from the air.</title>
        <authorList>
            <person name="Won M."/>
            <person name="Lee C.-M."/>
            <person name="Woen H.-Y."/>
            <person name="Kwon S.-W."/>
        </authorList>
    </citation>
    <scope>NUCLEOTIDE SEQUENCE [LARGE SCALE GENOMIC DNA]</scope>
    <source>
        <strain evidence="2">5116 S-27</strain>
    </source>
</reference>
<evidence type="ECO:0008006" key="3">
    <source>
        <dbReference type="Google" id="ProtNLM"/>
    </source>
</evidence>
<dbReference type="RefSeq" id="WP_244720992.1">
    <property type="nucleotide sequence ID" value="NZ_CP095049.1"/>
</dbReference>
<evidence type="ECO:0000313" key="1">
    <source>
        <dbReference type="EMBL" id="UOQ54326.1"/>
    </source>
</evidence>
<gene>
    <name evidence="1" type="ORF">MUN80_06095</name>
</gene>
<dbReference type="EMBL" id="CP095049">
    <property type="protein sequence ID" value="UOQ54326.1"/>
    <property type="molecule type" value="Genomic_DNA"/>
</dbReference>
<dbReference type="Proteomes" id="UP000831785">
    <property type="component" value="Chromosome"/>
</dbReference>
<accession>A0ABY4FIP7</accession>
<keyword evidence="2" id="KW-1185">Reference proteome</keyword>